<gene>
    <name evidence="1" type="ORF">KC571_04470</name>
</gene>
<organism evidence="1 2">
    <name type="scientific">candidate division WWE3 bacterium</name>
    <dbReference type="NCBI Taxonomy" id="2053526"/>
    <lineage>
        <taxon>Bacteria</taxon>
        <taxon>Katanobacteria</taxon>
    </lineage>
</organism>
<reference evidence="1" key="1">
    <citation type="submission" date="2020-04" db="EMBL/GenBank/DDBJ databases">
        <authorList>
            <person name="Zhang T."/>
        </authorList>
    </citation>
    <scope>NUCLEOTIDE SEQUENCE</scope>
    <source>
        <strain evidence="1">HKST-UBA01</strain>
    </source>
</reference>
<dbReference type="Proteomes" id="UP000701698">
    <property type="component" value="Unassembled WGS sequence"/>
</dbReference>
<comment type="caution">
    <text evidence="1">The sequence shown here is derived from an EMBL/GenBank/DDBJ whole genome shotgun (WGS) entry which is preliminary data.</text>
</comment>
<proteinExistence type="predicted"/>
<sequence length="71" mass="8422">MHIGIDASRVNIDERTGTENYSYHVINALAKIDTENDYTLYFREKPKSKFFQELTNNNKNFEALVIKWPRL</sequence>
<reference evidence="1" key="2">
    <citation type="journal article" date="2021" name="Microbiome">
        <title>Successional dynamics and alternative stable states in a saline activated sludge microbial community over 9 years.</title>
        <authorList>
            <person name="Wang Y."/>
            <person name="Ye J."/>
            <person name="Ju F."/>
            <person name="Liu L."/>
            <person name="Boyd J.A."/>
            <person name="Deng Y."/>
            <person name="Parks D.H."/>
            <person name="Jiang X."/>
            <person name="Yin X."/>
            <person name="Woodcroft B.J."/>
            <person name="Tyson G.W."/>
            <person name="Hugenholtz P."/>
            <person name="Polz M.F."/>
            <person name="Zhang T."/>
        </authorList>
    </citation>
    <scope>NUCLEOTIDE SEQUENCE</scope>
    <source>
        <strain evidence="1">HKST-UBA01</strain>
    </source>
</reference>
<dbReference type="EMBL" id="JAGQKX010000157">
    <property type="protein sequence ID" value="MCA9390630.1"/>
    <property type="molecule type" value="Genomic_DNA"/>
</dbReference>
<feature type="non-terminal residue" evidence="1">
    <location>
        <position position="71"/>
    </location>
</feature>
<evidence type="ECO:0000313" key="2">
    <source>
        <dbReference type="Proteomes" id="UP000701698"/>
    </source>
</evidence>
<evidence type="ECO:0000313" key="1">
    <source>
        <dbReference type="EMBL" id="MCA9390630.1"/>
    </source>
</evidence>
<accession>A0A955LHP6</accession>
<protein>
    <submittedName>
        <fullName evidence="1">Glycosyltransferase family 1 protein</fullName>
    </submittedName>
</protein>
<dbReference type="AlphaFoldDB" id="A0A955LHP6"/>
<name>A0A955LHP6_UNCKA</name>